<dbReference type="EMBL" id="NIPX01000001">
    <property type="protein sequence ID" value="OWJ86479.1"/>
    <property type="molecule type" value="Genomic_DNA"/>
</dbReference>
<sequence>MTYDRSAIMKAAWTIVRRFAGSREPLRQKLARALRYAWWDVKRVAAIAASVAAEMARIADTARPAEEVRAEIFLIECKDRLEPCDWRRLDALRAELRATV</sequence>
<dbReference type="STRING" id="366616.CG51_16625"/>
<gene>
    <name evidence="2" type="ORF">CDV52_00515</name>
    <name evidence="1" type="ORF">CDV53_03020</name>
</gene>
<evidence type="ECO:0000313" key="4">
    <source>
        <dbReference type="Proteomes" id="UP000214673"/>
    </source>
</evidence>
<evidence type="ECO:0000313" key="2">
    <source>
        <dbReference type="EMBL" id="OWJ86479.1"/>
    </source>
</evidence>
<dbReference type="Proteomes" id="UP000214673">
    <property type="component" value="Unassembled WGS sequence"/>
</dbReference>
<evidence type="ECO:0000313" key="1">
    <source>
        <dbReference type="EMBL" id="OWJ78641.1"/>
    </source>
</evidence>
<comment type="caution">
    <text evidence="2">The sequence shown here is derived from an EMBL/GenBank/DDBJ whole genome shotgun (WGS) entry which is preliminary data.</text>
</comment>
<organism evidence="2 3">
    <name type="scientific">Haematobacter missouriensis</name>
    <dbReference type="NCBI Taxonomy" id="366616"/>
    <lineage>
        <taxon>Bacteria</taxon>
        <taxon>Pseudomonadati</taxon>
        <taxon>Pseudomonadota</taxon>
        <taxon>Alphaproteobacteria</taxon>
        <taxon>Rhodobacterales</taxon>
        <taxon>Paracoccaceae</taxon>
        <taxon>Haematobacter</taxon>
    </lineage>
</organism>
<dbReference type="EMBL" id="NIPV01000010">
    <property type="protein sequence ID" value="OWJ78641.1"/>
    <property type="molecule type" value="Genomic_DNA"/>
</dbReference>
<protein>
    <submittedName>
        <fullName evidence="2">Uncharacterized protein</fullName>
    </submittedName>
</protein>
<evidence type="ECO:0000313" key="3">
    <source>
        <dbReference type="Proteomes" id="UP000196640"/>
    </source>
</evidence>
<keyword evidence="4" id="KW-1185">Reference proteome</keyword>
<dbReference type="RefSeq" id="WP_035743233.1">
    <property type="nucleotide sequence ID" value="NZ_CALUEG010000007.1"/>
</dbReference>
<accession>A0A212AYC3</accession>
<reference evidence="3 4" key="1">
    <citation type="submission" date="2016-11" db="EMBL/GenBank/DDBJ databases">
        <title>Comparison of Traditional DNA-DNA Hybridization with In Silico Genomic Analysis.</title>
        <authorList>
            <person name="Nicholson A.C."/>
            <person name="Sammons S."/>
            <person name="Humrighouse B.W."/>
            <person name="Graziano J."/>
            <person name="Lasker B."/>
            <person name="Whitney A.M."/>
            <person name="Mcquiston J.R."/>
        </authorList>
    </citation>
    <scope>NUCLEOTIDE SEQUENCE [LARGE SCALE GENOMIC DNA]</scope>
    <source>
        <strain evidence="1 4">H1892</strain>
        <strain evidence="2 3">H2381</strain>
    </source>
</reference>
<dbReference type="Proteomes" id="UP000196640">
    <property type="component" value="Unassembled WGS sequence"/>
</dbReference>
<name>A0A212AYC3_9RHOB</name>
<dbReference type="AlphaFoldDB" id="A0A212AYC3"/>
<proteinExistence type="predicted"/>
<dbReference type="OrthoDB" id="7875932at2"/>